<reference evidence="1 2" key="1">
    <citation type="submission" date="2013-11" db="EMBL/GenBank/DDBJ databases">
        <title>Elucidation of the Photorhabdus temperata genome and generation of transposon mutant library to identify motility mutants.</title>
        <authorList>
            <person name="Hurst S.G.IV."/>
            <person name="Micheals B."/>
            <person name="Abebe-Akele F."/>
            <person name="Rowedder H."/>
            <person name="Bullock H."/>
            <person name="Jackobeck R."/>
            <person name="Janicki E."/>
            <person name="Tisa L.S."/>
        </authorList>
    </citation>
    <scope>NUCLEOTIDE SEQUENCE [LARGE SCALE GENOMIC DNA]</scope>
    <source>
        <strain evidence="1 2">NC19</strain>
    </source>
</reference>
<organism evidence="1 2">
    <name type="scientific">Photorhabdus khanii NC19</name>
    <dbReference type="NCBI Taxonomy" id="1004151"/>
    <lineage>
        <taxon>Bacteria</taxon>
        <taxon>Pseudomonadati</taxon>
        <taxon>Pseudomonadota</taxon>
        <taxon>Gammaproteobacteria</taxon>
        <taxon>Enterobacterales</taxon>
        <taxon>Morganellaceae</taxon>
        <taxon>Photorhabdus</taxon>
    </lineage>
</organism>
<dbReference type="AlphaFoldDB" id="W3V3H0"/>
<dbReference type="EMBL" id="AYSJ01000014">
    <property type="protein sequence ID" value="ETS30476.1"/>
    <property type="molecule type" value="Genomic_DNA"/>
</dbReference>
<name>W3V3H0_9GAMM</name>
<gene>
    <name evidence="1" type="ORF">PTE_03824</name>
</gene>
<evidence type="ECO:0000313" key="2">
    <source>
        <dbReference type="Proteomes" id="UP000018957"/>
    </source>
</evidence>
<proteinExistence type="predicted"/>
<protein>
    <submittedName>
        <fullName evidence="1">Uncharacterized protein</fullName>
    </submittedName>
</protein>
<accession>W3V3H0</accession>
<evidence type="ECO:0000313" key="1">
    <source>
        <dbReference type="EMBL" id="ETS30476.1"/>
    </source>
</evidence>
<keyword evidence="2" id="KW-1185">Reference proteome</keyword>
<dbReference type="Proteomes" id="UP000018957">
    <property type="component" value="Unassembled WGS sequence"/>
</dbReference>
<comment type="caution">
    <text evidence="1">The sequence shown here is derived from an EMBL/GenBank/DDBJ whole genome shotgun (WGS) entry which is preliminary data.</text>
</comment>
<sequence>MILRMNLNIQIANANNCTKAKLSNTRGQISVIAAQKFQHSLHLTRQLLPLEEQHTLVLP</sequence>